<proteinExistence type="predicted"/>
<keyword evidence="3 5" id="KW-1133">Transmembrane helix</keyword>
<evidence type="ECO:0000256" key="5">
    <source>
        <dbReference type="SAM" id="Phobius"/>
    </source>
</evidence>
<accession>A0ABQ8TTL3</accession>
<evidence type="ECO:0000256" key="4">
    <source>
        <dbReference type="ARBA" id="ARBA00023136"/>
    </source>
</evidence>
<protein>
    <recommendedName>
        <fullName evidence="6">Major facilitator superfamily (MFS) profile domain-containing protein</fullName>
    </recommendedName>
</protein>
<keyword evidence="2 5" id="KW-0812">Transmembrane</keyword>
<name>A0ABQ8TTL3_PERAM</name>
<evidence type="ECO:0000313" key="7">
    <source>
        <dbReference type="EMBL" id="KAJ4449191.1"/>
    </source>
</evidence>
<dbReference type="EMBL" id="JAJSOF020000003">
    <property type="protein sequence ID" value="KAJ4449191.1"/>
    <property type="molecule type" value="Genomic_DNA"/>
</dbReference>
<dbReference type="Pfam" id="PF00083">
    <property type="entry name" value="Sugar_tr"/>
    <property type="match status" value="1"/>
</dbReference>
<evidence type="ECO:0000256" key="1">
    <source>
        <dbReference type="ARBA" id="ARBA00004141"/>
    </source>
</evidence>
<feature type="transmembrane region" description="Helical" evidence="5">
    <location>
        <begin position="177"/>
        <end position="199"/>
    </location>
</feature>
<dbReference type="InterPro" id="IPR050549">
    <property type="entry name" value="MFS_Trehalose_Transporter"/>
</dbReference>
<comment type="subcellular location">
    <subcellularLocation>
        <location evidence="1">Membrane</location>
        <topology evidence="1">Multi-pass membrane protein</topology>
    </subcellularLocation>
</comment>
<reference evidence="7 8" key="1">
    <citation type="journal article" date="2022" name="Allergy">
        <title>Genome assembly and annotation of Periplaneta americana reveal a comprehensive cockroach allergen profile.</title>
        <authorList>
            <person name="Wang L."/>
            <person name="Xiong Q."/>
            <person name="Saelim N."/>
            <person name="Wang L."/>
            <person name="Nong W."/>
            <person name="Wan A.T."/>
            <person name="Shi M."/>
            <person name="Liu X."/>
            <person name="Cao Q."/>
            <person name="Hui J.H.L."/>
            <person name="Sookrung N."/>
            <person name="Leung T.F."/>
            <person name="Tungtrongchitr A."/>
            <person name="Tsui S.K.W."/>
        </authorList>
    </citation>
    <scope>NUCLEOTIDE SEQUENCE [LARGE SCALE GENOMIC DNA]</scope>
    <source>
        <strain evidence="7">PWHHKU_190912</strain>
    </source>
</reference>
<dbReference type="PROSITE" id="PS50850">
    <property type="entry name" value="MFS"/>
    <property type="match status" value="1"/>
</dbReference>
<dbReference type="Proteomes" id="UP001148838">
    <property type="component" value="Unassembled WGS sequence"/>
</dbReference>
<feature type="transmembrane region" description="Helical" evidence="5">
    <location>
        <begin position="125"/>
        <end position="142"/>
    </location>
</feature>
<feature type="transmembrane region" description="Helical" evidence="5">
    <location>
        <begin position="148"/>
        <end position="170"/>
    </location>
</feature>
<gene>
    <name evidence="7" type="ORF">ANN_00588</name>
</gene>
<evidence type="ECO:0000256" key="2">
    <source>
        <dbReference type="ARBA" id="ARBA00022692"/>
    </source>
</evidence>
<dbReference type="PROSITE" id="PS00217">
    <property type="entry name" value="SUGAR_TRANSPORT_2"/>
    <property type="match status" value="1"/>
</dbReference>
<dbReference type="InterPro" id="IPR020846">
    <property type="entry name" value="MFS_dom"/>
</dbReference>
<dbReference type="SUPFAM" id="SSF103473">
    <property type="entry name" value="MFS general substrate transporter"/>
    <property type="match status" value="1"/>
</dbReference>
<feature type="domain" description="Major facilitator superfamily (MFS) profile" evidence="6">
    <location>
        <begin position="50"/>
        <end position="338"/>
    </location>
</feature>
<dbReference type="InterPro" id="IPR005828">
    <property type="entry name" value="MFS_sugar_transport-like"/>
</dbReference>
<comment type="caution">
    <text evidence="7">The sequence shown here is derived from an EMBL/GenBank/DDBJ whole genome shotgun (WGS) entry which is preliminary data.</text>
</comment>
<evidence type="ECO:0000259" key="6">
    <source>
        <dbReference type="PROSITE" id="PS50850"/>
    </source>
</evidence>
<dbReference type="InterPro" id="IPR036259">
    <property type="entry name" value="MFS_trans_sf"/>
</dbReference>
<feature type="transmembrane region" description="Helical" evidence="5">
    <location>
        <begin position="205"/>
        <end position="224"/>
    </location>
</feature>
<dbReference type="Gene3D" id="1.20.1250.20">
    <property type="entry name" value="MFS general substrate transporter like domains"/>
    <property type="match status" value="1"/>
</dbReference>
<dbReference type="InterPro" id="IPR005829">
    <property type="entry name" value="Sugar_transporter_CS"/>
</dbReference>
<keyword evidence="8" id="KW-1185">Reference proteome</keyword>
<keyword evidence="4 5" id="KW-0472">Membrane</keyword>
<sequence length="338" mass="37890">MPTQCTEYHFQPPRSHSYDLGQRRCEGECLNDCPNGRIASKPSLFRIRLSQVVANIASYLLILDLCTSYSFPTVVIAALMDGEEGITITQSEASWLGSIAYIVEPIGSVLSGTITEFFGRKWSMILVNLPFLVGWILYSVSYSLTMLYVSNVIIGIGIGFMEAPIMTYIAETSQPDIRVILTSIPSIVVQSSFFIAYALGMLTSWRTTAAICVSFPIIASIYVFQMPETPIWLLSRGRVKDAERSLCWLRGWASPEDVKEEFEQLIRYHNATKKGGAVTVPMIQMTVVNANVRNPVNKASYNGWEDHRANHTIPPFWLDDRPPLLRHVDVRPAAVWSV</sequence>
<dbReference type="PANTHER" id="PTHR48021:SF39">
    <property type="entry name" value="MAJOR FACILITATOR SUPERFAMILY (MFS) PROFILE DOMAIN-CONTAINING PROTEIN"/>
    <property type="match status" value="1"/>
</dbReference>
<organism evidence="7 8">
    <name type="scientific">Periplaneta americana</name>
    <name type="common">American cockroach</name>
    <name type="synonym">Blatta americana</name>
    <dbReference type="NCBI Taxonomy" id="6978"/>
    <lineage>
        <taxon>Eukaryota</taxon>
        <taxon>Metazoa</taxon>
        <taxon>Ecdysozoa</taxon>
        <taxon>Arthropoda</taxon>
        <taxon>Hexapoda</taxon>
        <taxon>Insecta</taxon>
        <taxon>Pterygota</taxon>
        <taxon>Neoptera</taxon>
        <taxon>Polyneoptera</taxon>
        <taxon>Dictyoptera</taxon>
        <taxon>Blattodea</taxon>
        <taxon>Blattoidea</taxon>
        <taxon>Blattidae</taxon>
        <taxon>Blattinae</taxon>
        <taxon>Periplaneta</taxon>
    </lineage>
</organism>
<evidence type="ECO:0000256" key="3">
    <source>
        <dbReference type="ARBA" id="ARBA00022989"/>
    </source>
</evidence>
<evidence type="ECO:0000313" key="8">
    <source>
        <dbReference type="Proteomes" id="UP001148838"/>
    </source>
</evidence>
<dbReference type="PANTHER" id="PTHR48021">
    <property type="match status" value="1"/>
</dbReference>
<feature type="transmembrane region" description="Helical" evidence="5">
    <location>
        <begin position="56"/>
        <end position="79"/>
    </location>
</feature>